<protein>
    <recommendedName>
        <fullName evidence="4">Caspase family p20 domain-containing protein</fullName>
    </recommendedName>
</protein>
<dbReference type="Gene3D" id="1.25.40.10">
    <property type="entry name" value="Tetratricopeptide repeat domain"/>
    <property type="match status" value="3"/>
</dbReference>
<dbReference type="InterPro" id="IPR015917">
    <property type="entry name" value="Pept_C14A"/>
</dbReference>
<dbReference type="SUPFAM" id="SSF48452">
    <property type="entry name" value="TPR-like"/>
    <property type="match status" value="4"/>
</dbReference>
<dbReference type="Gene3D" id="3.40.50.1460">
    <property type="match status" value="1"/>
</dbReference>
<proteinExistence type="inferred from homology"/>
<feature type="domain" description="Caspase family p20" evidence="4">
    <location>
        <begin position="20"/>
        <end position="148"/>
    </location>
</feature>
<accession>A0A5P3AG80</accession>
<dbReference type="PROSITE" id="PS50208">
    <property type="entry name" value="CASPASE_P20"/>
    <property type="match status" value="1"/>
</dbReference>
<dbReference type="InterPro" id="IPR052039">
    <property type="entry name" value="Caspase-related_regulators"/>
</dbReference>
<dbReference type="Pfam" id="PF13181">
    <property type="entry name" value="TPR_8"/>
    <property type="match status" value="1"/>
</dbReference>
<evidence type="ECO:0000313" key="6">
    <source>
        <dbReference type="Proteomes" id="UP000325785"/>
    </source>
</evidence>
<dbReference type="RefSeq" id="WP_057816954.1">
    <property type="nucleotide sequence ID" value="NZ_CP031598.1"/>
</dbReference>
<dbReference type="GO" id="GO:0004197">
    <property type="term" value="F:cysteine-type endopeptidase activity"/>
    <property type="evidence" value="ECO:0007669"/>
    <property type="project" value="InterPro"/>
</dbReference>
<dbReference type="Proteomes" id="UP000325785">
    <property type="component" value="Chromosome"/>
</dbReference>
<dbReference type="GO" id="GO:0006508">
    <property type="term" value="P:proteolysis"/>
    <property type="evidence" value="ECO:0007669"/>
    <property type="project" value="InterPro"/>
</dbReference>
<dbReference type="InterPro" id="IPR001309">
    <property type="entry name" value="Pept_C14_p20"/>
</dbReference>
<dbReference type="PANTHER" id="PTHR22576">
    <property type="entry name" value="MUCOSA ASSOCIATED LYMPHOID TISSUE LYMPHOMA TRANSLOCATION PROTEIN 1/PARACASPASE"/>
    <property type="match status" value="1"/>
</dbReference>
<gene>
    <name evidence="5" type="ORF">RIdsm_03574</name>
</gene>
<dbReference type="InterPro" id="IPR029030">
    <property type="entry name" value="Caspase-like_dom_sf"/>
</dbReference>
<dbReference type="SMART" id="SM00115">
    <property type="entry name" value="CASc"/>
    <property type="match status" value="1"/>
</dbReference>
<evidence type="ECO:0000256" key="3">
    <source>
        <dbReference type="SAM" id="SignalP"/>
    </source>
</evidence>
<comment type="similarity">
    <text evidence="1">Belongs to the peptidase C14A family.</text>
</comment>
<organism evidence="5 6">
    <name type="scientific">Roseovarius indicus</name>
    <dbReference type="NCBI Taxonomy" id="540747"/>
    <lineage>
        <taxon>Bacteria</taxon>
        <taxon>Pseudomonadati</taxon>
        <taxon>Pseudomonadota</taxon>
        <taxon>Alphaproteobacteria</taxon>
        <taxon>Rhodobacterales</taxon>
        <taxon>Roseobacteraceae</taxon>
        <taxon>Roseovarius</taxon>
    </lineage>
</organism>
<evidence type="ECO:0000256" key="1">
    <source>
        <dbReference type="ARBA" id="ARBA00010134"/>
    </source>
</evidence>
<dbReference type="SMART" id="SM00028">
    <property type="entry name" value="TPR"/>
    <property type="match status" value="9"/>
</dbReference>
<dbReference type="SUPFAM" id="SSF52129">
    <property type="entry name" value="Caspase-like"/>
    <property type="match status" value="1"/>
</dbReference>
<evidence type="ECO:0000259" key="4">
    <source>
        <dbReference type="PROSITE" id="PS50208"/>
    </source>
</evidence>
<dbReference type="Pfam" id="PF13374">
    <property type="entry name" value="TPR_10"/>
    <property type="match status" value="1"/>
</dbReference>
<dbReference type="InterPro" id="IPR011600">
    <property type="entry name" value="Pept_C14_caspase"/>
</dbReference>
<feature type="chain" id="PRO_5024865710" description="Caspase family p20 domain-containing protein" evidence="3">
    <location>
        <begin position="20"/>
        <end position="1014"/>
    </location>
</feature>
<dbReference type="Pfam" id="PF00656">
    <property type="entry name" value="Peptidase_C14"/>
    <property type="match status" value="1"/>
</dbReference>
<dbReference type="EMBL" id="CP031598">
    <property type="protein sequence ID" value="QEW27754.1"/>
    <property type="molecule type" value="Genomic_DNA"/>
</dbReference>
<sequence precursor="true">MRFLVAAVFVVFLSSASLAEQRVALVIGVGEYDALRPLKNPRNDARAMDEILYDLGFDVDMVTDRDLVRLGRALEQFSEDAEDADLAVIYFAGHGMEVDGENLLFARDAAAGNIEELKATALPLADVVAAVSAARAGLLLIDACRTDAFGVPVGDASRGSFTLEADVSPGLGRIGRADKLVYAFAAAPGQGALDGEGENSPFAAALVRHLGTSGLEVRTALTLVQQDVYDRTRGVQLPYVESGLPGLFFVSETPGDLPERERLLLAMAEIDDTTRRDVERVASDADMPLAPLYGALLGSDIAGLNRQERDDKLKEAASAFTKVRDELRTLRSGDDRVTALRQEAEAHLSLGAFDTARGKLTEAADIDATSRATLQANLVERTLSEAATHYLNGGAAQAELRYQLASADYDKAIDLFAEIEDDMIPADARRQQLNALGALGRINVTLGNLPGAREAFERQLSVSRTASAQHPGDADLQLALALSRDNLGDVLFEQGRIGDAFDHYQAGHEVRLALAERHPDDEDIRFALSNSYERLGRTRHRQGDLAAAHANYLDKNRLGSEMAASEAEGYRWRRDLSISDELLGDVLQERGDLQGALAHYKASLDRMIPIREANTGDLELGRFTSITLDRMGDVYAIQGDLPAARRKFEESLDLRKALVAADPANTDWQYVLGISHERLGDVLTRMGEAEAAKAAYEAKHHIVSLLSEADPTNVRWLRDLSVADERLGQLAHDRGDLDEAILYYRRSLDRMTLVREASPTDMELNRFLSFTQDHLASVLLDKGETDAALDLYRNSLALRERLVSMDPQNADWRFILGVSHELVGNAYMRMEQPARAVAAYRQEVSVMSELLKNDPANPRWRKVVSISNELLGDAYVAAGDLESALGQYATSLSRMTAARDAEPGNLSTQRFTAVTLRKIGEVHLAAGKSDAALEAFTDSLEIASRLVASDARNTRWQRDLFMAHKGVAEAGGNAERSIRLALEAADKMKDLGGWAESDDGILDALRQRQQELAR</sequence>
<dbReference type="KEGG" id="rid:RIdsm_03574"/>
<evidence type="ECO:0000313" key="5">
    <source>
        <dbReference type="EMBL" id="QEW27754.1"/>
    </source>
</evidence>
<reference evidence="5 6" key="1">
    <citation type="submission" date="2018-08" db="EMBL/GenBank/DDBJ databases">
        <title>Genetic Globetrotter - A new plasmid hitch-hiking vast phylogenetic and geographic distances.</title>
        <authorList>
            <person name="Vollmers J."/>
            <person name="Petersen J."/>
        </authorList>
    </citation>
    <scope>NUCLEOTIDE SEQUENCE [LARGE SCALE GENOMIC DNA]</scope>
    <source>
        <strain evidence="5 6">DSM 26383</strain>
    </source>
</reference>
<keyword evidence="2" id="KW-0802">TPR repeat</keyword>
<dbReference type="InterPro" id="IPR011990">
    <property type="entry name" value="TPR-like_helical_dom_sf"/>
</dbReference>
<dbReference type="AlphaFoldDB" id="A0A5P3AG80"/>
<evidence type="ECO:0000256" key="2">
    <source>
        <dbReference type="PROSITE-ProRule" id="PRU00339"/>
    </source>
</evidence>
<dbReference type="PANTHER" id="PTHR22576:SF37">
    <property type="entry name" value="MUCOSA-ASSOCIATED LYMPHOID TISSUE LYMPHOMA TRANSLOCATION PROTEIN 1"/>
    <property type="match status" value="1"/>
</dbReference>
<dbReference type="InterPro" id="IPR019734">
    <property type="entry name" value="TPR_rpt"/>
</dbReference>
<name>A0A5P3AG80_9RHOB</name>
<feature type="repeat" description="TPR" evidence="2">
    <location>
        <begin position="913"/>
        <end position="946"/>
    </location>
</feature>
<dbReference type="PROSITE" id="PS50005">
    <property type="entry name" value="TPR"/>
    <property type="match status" value="1"/>
</dbReference>
<keyword evidence="3" id="KW-0732">Signal</keyword>
<feature type="signal peptide" evidence="3">
    <location>
        <begin position="1"/>
        <end position="19"/>
    </location>
</feature>